<organism evidence="4 6">
    <name type="scientific">Mycobacterium montefiorense</name>
    <dbReference type="NCBI Taxonomy" id="154654"/>
    <lineage>
        <taxon>Bacteria</taxon>
        <taxon>Bacillati</taxon>
        <taxon>Actinomycetota</taxon>
        <taxon>Actinomycetes</taxon>
        <taxon>Mycobacteriales</taxon>
        <taxon>Mycobacteriaceae</taxon>
        <taxon>Mycobacterium</taxon>
        <taxon>Mycobacterium simiae complex</taxon>
    </lineage>
</organism>
<dbReference type="EMBL" id="BFCH01000018">
    <property type="protein sequence ID" value="GBG38317.1"/>
    <property type="molecule type" value="Genomic_DNA"/>
</dbReference>
<evidence type="ECO:0000256" key="1">
    <source>
        <dbReference type="ARBA" id="ARBA00023002"/>
    </source>
</evidence>
<gene>
    <name evidence="3" type="ORF">MmonteBS_26890</name>
    <name evidence="4" type="ORF">NJB18185_03430</name>
</gene>
<dbReference type="Proteomes" id="UP001139505">
    <property type="component" value="Unassembled WGS sequence"/>
</dbReference>
<dbReference type="GO" id="GO:0016620">
    <property type="term" value="F:oxidoreductase activity, acting on the aldehyde or oxo group of donors, NAD or NADP as acceptor"/>
    <property type="evidence" value="ECO:0007669"/>
    <property type="project" value="InterPro"/>
</dbReference>
<protein>
    <recommendedName>
        <fullName evidence="2">Aldehyde dehydrogenase domain-containing protein</fullName>
    </recommendedName>
</protein>
<reference evidence="4" key="3">
    <citation type="journal article" date="2022" name="Microbiol. Resour. Announc.">
        <title>Draft Genome Sequences of Eight Mycobacterium montefiorense Strains Isolated from Salamanders in Captivity.</title>
        <authorList>
            <person name="Komine T."/>
            <person name="Ihara H."/>
            <person name="Fukano H."/>
            <person name="Hoshino Y."/>
            <person name="Kurata O."/>
            <person name="Wada S."/>
        </authorList>
    </citation>
    <scope>NUCLEOTIDE SEQUENCE</scope>
    <source>
        <strain evidence="4">NJB18185</strain>
    </source>
</reference>
<keyword evidence="5" id="KW-1185">Reference proteome</keyword>
<sequence>MTVASPDADAAFTDLVVIDALGTDGAYRARRTEIIADTAGAAVAELSMLPALFVGRSIDAQRKVPPLPFPERARIVNEAAAHFIDTTIAGLTFDRYVELAARVAGIPIRIATDCARVIPDQCRGALTSIAAARPAGAAMDWRDDRTRHGASVWARRGHVYGVHASGNALALFGNWVEALLLGYRVAVRPSRREPFTTHRLVAALREAGLRPVDAVYLPTDYAGADELLRSADLSMVYGGQDVVDKYAANPAVFANGPGRSKILLTAEHDWRDYLDVIVDSIIHLGGMGCINTTAVLYEGDPRPLAEAIADRLEAITPLPSTDPDAMLPTQPIDRANALAGLLAGVAEGAMPLLGADQVVADVGAGYAAMRPAVHLLKTPNLKQLNTELPFPCVWVSPWSRSDGLAPLSRSLVLTAVTTDEQLLDDLVDEPSITNLYSGHHPTYHTAPEIPHDGFVADFLMRNKGFIRD</sequence>
<comment type="caution">
    <text evidence="4">The sequence shown here is derived from an EMBL/GenBank/DDBJ whole genome shotgun (WGS) entry which is preliminary data.</text>
</comment>
<dbReference type="EMBL" id="BQYH01000005">
    <property type="protein sequence ID" value="GKU70566.1"/>
    <property type="molecule type" value="Genomic_DNA"/>
</dbReference>
<dbReference type="Gene3D" id="3.40.309.10">
    <property type="entry name" value="Aldehyde Dehydrogenase, Chain A, domain 2"/>
    <property type="match status" value="1"/>
</dbReference>
<dbReference type="SUPFAM" id="SSF53720">
    <property type="entry name" value="ALDH-like"/>
    <property type="match status" value="1"/>
</dbReference>
<reference evidence="5" key="2">
    <citation type="submission" date="2018-04" db="EMBL/GenBank/DDBJ databases">
        <title>Draft genome sequence of Mycobacterium montefiorense isolated from Japanese black salamander.</title>
        <authorList>
            <person name="Fukano H."/>
            <person name="Yoshida M."/>
            <person name="Shimizu A."/>
            <person name="Iwao H."/>
            <person name="Kurata O."/>
            <person name="Katayama Y."/>
            <person name="Omatsu T."/>
            <person name="Mizutani T."/>
            <person name="Wada S."/>
            <person name="Hoshino Y."/>
        </authorList>
    </citation>
    <scope>NUCLEOTIDE SEQUENCE [LARGE SCALE GENOMIC DNA]</scope>
    <source>
        <strain evidence="5">BS</strain>
    </source>
</reference>
<evidence type="ECO:0000313" key="5">
    <source>
        <dbReference type="Proteomes" id="UP000245060"/>
    </source>
</evidence>
<evidence type="ECO:0000313" key="4">
    <source>
        <dbReference type="EMBL" id="GKU70566.1"/>
    </source>
</evidence>
<proteinExistence type="predicted"/>
<dbReference type="InterPro" id="IPR016163">
    <property type="entry name" value="Ald_DH_C"/>
</dbReference>
<name>A0AA37PJ08_9MYCO</name>
<evidence type="ECO:0000313" key="3">
    <source>
        <dbReference type="EMBL" id="GBG38317.1"/>
    </source>
</evidence>
<dbReference type="InterPro" id="IPR015590">
    <property type="entry name" value="Aldehyde_DH_dom"/>
</dbReference>
<evidence type="ECO:0000313" key="6">
    <source>
        <dbReference type="Proteomes" id="UP001139505"/>
    </source>
</evidence>
<dbReference type="InterPro" id="IPR016162">
    <property type="entry name" value="Ald_DH_N"/>
</dbReference>
<dbReference type="AlphaFoldDB" id="A0AA37PJ08"/>
<keyword evidence="1" id="KW-0560">Oxidoreductase</keyword>
<reference evidence="4" key="4">
    <citation type="submission" date="2022-04" db="EMBL/GenBank/DDBJ databases">
        <authorList>
            <person name="Komine T."/>
            <person name="Fukano H."/>
            <person name="Wada S."/>
        </authorList>
    </citation>
    <scope>NUCLEOTIDE SEQUENCE</scope>
    <source>
        <strain evidence="4">NJB18185</strain>
    </source>
</reference>
<dbReference type="Gene3D" id="3.40.605.10">
    <property type="entry name" value="Aldehyde Dehydrogenase, Chain A, domain 1"/>
    <property type="match status" value="1"/>
</dbReference>
<accession>A0AA37PJ08</accession>
<dbReference type="Proteomes" id="UP000245060">
    <property type="component" value="Unassembled WGS sequence"/>
</dbReference>
<feature type="domain" description="Aldehyde dehydrogenase" evidence="2">
    <location>
        <begin position="94"/>
        <end position="398"/>
    </location>
</feature>
<dbReference type="RefSeq" id="WP_108922528.1">
    <property type="nucleotide sequence ID" value="NZ_BFCH01000018.1"/>
</dbReference>
<reference evidence="3" key="1">
    <citation type="journal article" date="2018" name="Genome Announc.">
        <title>Draft Genome Sequence of Mycobacterium montefiorense Isolated from Japanese Black Salamander (Hynobius nigrescens).</title>
        <authorList>
            <person name="Fukano H."/>
            <person name="Yoshida M."/>
            <person name="Shimizu A."/>
            <person name="Iwao H."/>
            <person name="Katayama Y."/>
            <person name="Omatsu T."/>
            <person name="Mizutani T."/>
            <person name="Kurata O."/>
            <person name="Wada S."/>
            <person name="Hoshino Y."/>
        </authorList>
    </citation>
    <scope>NUCLEOTIDE SEQUENCE</scope>
    <source>
        <strain evidence="3">BS</strain>
    </source>
</reference>
<evidence type="ECO:0000259" key="2">
    <source>
        <dbReference type="Pfam" id="PF00171"/>
    </source>
</evidence>
<dbReference type="Pfam" id="PF00171">
    <property type="entry name" value="Aldedh"/>
    <property type="match status" value="1"/>
</dbReference>
<dbReference type="InterPro" id="IPR016161">
    <property type="entry name" value="Ald_DH/histidinol_DH"/>
</dbReference>